<dbReference type="Pfam" id="PF00534">
    <property type="entry name" value="Glycos_transf_1"/>
    <property type="match status" value="1"/>
</dbReference>
<protein>
    <submittedName>
        <fullName evidence="3">Glycosyltransferase</fullName>
        <ecNumber evidence="3">2.4.-.-</ecNumber>
    </submittedName>
</protein>
<dbReference type="Proteomes" id="UP001305521">
    <property type="component" value="Chromosome"/>
</dbReference>
<keyword evidence="4" id="KW-1185">Reference proteome</keyword>
<feature type="domain" description="Glycosyltransferase subfamily 4-like N-terminal" evidence="2">
    <location>
        <begin position="14"/>
        <end position="174"/>
    </location>
</feature>
<accession>A0ABZ0PEA1</accession>
<dbReference type="InterPro" id="IPR001296">
    <property type="entry name" value="Glyco_trans_1"/>
</dbReference>
<dbReference type="Pfam" id="PF13439">
    <property type="entry name" value="Glyco_transf_4"/>
    <property type="match status" value="1"/>
</dbReference>
<sequence>MSGAVIHVVQHLSPGGLEVMALELARAQQAQGRPALVLSLEGNLETAIAHWPRLAGQREQLLFAAKRPGLDPMLMPRLISLFRRLRPAVVHTHHVGPMLYAGTAARLAAVPARLHTEHDAWHLTDPKRRRLVRLARRLMAPVMIADAPHVAQSVAEALGGTPPVIVMNGVDTERLRPRDQAAARHALGLPDGQRLLGIAARLEHVKGVDVALEALRLLPRDVHLAIAGGGSEATALRAQASALGIADRLHWLGVMDDMSRFYPALNLLLVPSRHEGLPLAPLEAQACGIRVVATNVGGTAAGICPRTGQLVTAEDPAALAGAVLLALEGTGDPRPFVLREASLDAAARACLTLAAPKFRAPIASCEAARES</sequence>
<evidence type="ECO:0000259" key="1">
    <source>
        <dbReference type="Pfam" id="PF00534"/>
    </source>
</evidence>
<dbReference type="Gene3D" id="3.40.50.2000">
    <property type="entry name" value="Glycogen Phosphorylase B"/>
    <property type="match status" value="2"/>
</dbReference>
<dbReference type="PANTHER" id="PTHR12526:SF635">
    <property type="entry name" value="GLYCOSYL TRANSFERASE GROUP 1"/>
    <property type="match status" value="1"/>
</dbReference>
<keyword evidence="3" id="KW-0808">Transferase</keyword>
<proteinExistence type="predicted"/>
<keyword evidence="3" id="KW-0328">Glycosyltransferase</keyword>
<evidence type="ECO:0000259" key="2">
    <source>
        <dbReference type="Pfam" id="PF13439"/>
    </source>
</evidence>
<dbReference type="SUPFAM" id="SSF53756">
    <property type="entry name" value="UDP-Glycosyltransferase/glycogen phosphorylase"/>
    <property type="match status" value="1"/>
</dbReference>
<dbReference type="InterPro" id="IPR028098">
    <property type="entry name" value="Glyco_trans_4-like_N"/>
</dbReference>
<feature type="domain" description="Glycosyl transferase family 1" evidence="1">
    <location>
        <begin position="181"/>
        <end position="330"/>
    </location>
</feature>
<dbReference type="RefSeq" id="WP_318647575.1">
    <property type="nucleotide sequence ID" value="NZ_CP137852.1"/>
</dbReference>
<evidence type="ECO:0000313" key="4">
    <source>
        <dbReference type="Proteomes" id="UP001305521"/>
    </source>
</evidence>
<dbReference type="GO" id="GO:0016757">
    <property type="term" value="F:glycosyltransferase activity"/>
    <property type="evidence" value="ECO:0007669"/>
    <property type="project" value="UniProtKB-KW"/>
</dbReference>
<dbReference type="EMBL" id="CP137852">
    <property type="protein sequence ID" value="WPB83601.1"/>
    <property type="molecule type" value="Genomic_DNA"/>
</dbReference>
<dbReference type="PANTHER" id="PTHR12526">
    <property type="entry name" value="GLYCOSYLTRANSFERASE"/>
    <property type="match status" value="1"/>
</dbReference>
<name>A0ABZ0PEA1_9PROT</name>
<gene>
    <name evidence="3" type="ORF">R9Z33_15985</name>
</gene>
<organism evidence="3 4">
    <name type="scientific">Sediminicoccus rosea</name>
    <dbReference type="NCBI Taxonomy" id="1225128"/>
    <lineage>
        <taxon>Bacteria</taxon>
        <taxon>Pseudomonadati</taxon>
        <taxon>Pseudomonadota</taxon>
        <taxon>Alphaproteobacteria</taxon>
        <taxon>Acetobacterales</taxon>
        <taxon>Roseomonadaceae</taxon>
        <taxon>Sediminicoccus</taxon>
    </lineage>
</organism>
<reference evidence="3 4" key="1">
    <citation type="submission" date="2023-11" db="EMBL/GenBank/DDBJ databases">
        <title>Arctic aerobic anoxygenic photoheterotroph Sediminicoccus rosea KRV36 adapts its photosynthesis to long days of polar summer.</title>
        <authorList>
            <person name="Tomasch J."/>
            <person name="Kopejtka K."/>
            <person name="Bily T."/>
            <person name="Gardiner A.T."/>
            <person name="Gardian Z."/>
            <person name="Shivaramu S."/>
            <person name="Koblizek M."/>
            <person name="Engelhardt F."/>
            <person name="Kaftan D."/>
        </authorList>
    </citation>
    <scope>NUCLEOTIDE SEQUENCE [LARGE SCALE GENOMIC DNA]</scope>
    <source>
        <strain evidence="3 4">R-30</strain>
    </source>
</reference>
<dbReference type="EC" id="2.4.-.-" evidence="3"/>
<evidence type="ECO:0000313" key="3">
    <source>
        <dbReference type="EMBL" id="WPB83601.1"/>
    </source>
</evidence>